<keyword evidence="4" id="KW-0808">Transferase</keyword>
<evidence type="ECO:0000256" key="1">
    <source>
        <dbReference type="ARBA" id="ARBA00000085"/>
    </source>
</evidence>
<feature type="domain" description="Response regulatory" evidence="12">
    <location>
        <begin position="681"/>
        <end position="796"/>
    </location>
</feature>
<gene>
    <name evidence="13" type="ORF">SAMN05518684_107169</name>
</gene>
<dbReference type="Gene3D" id="1.10.287.130">
    <property type="match status" value="1"/>
</dbReference>
<dbReference type="GO" id="GO:0000155">
    <property type="term" value="F:phosphorelay sensor kinase activity"/>
    <property type="evidence" value="ECO:0007669"/>
    <property type="project" value="InterPro"/>
</dbReference>
<dbReference type="PANTHER" id="PTHR43547:SF2">
    <property type="entry name" value="HYBRID SIGNAL TRANSDUCTION HISTIDINE KINASE C"/>
    <property type="match status" value="1"/>
</dbReference>
<dbReference type="SUPFAM" id="SSF47384">
    <property type="entry name" value="Homodimeric domain of signal transducing histidine kinase"/>
    <property type="match status" value="1"/>
</dbReference>
<dbReference type="InterPro" id="IPR003661">
    <property type="entry name" value="HisK_dim/P_dom"/>
</dbReference>
<evidence type="ECO:0000256" key="5">
    <source>
        <dbReference type="ARBA" id="ARBA00022741"/>
    </source>
</evidence>
<keyword evidence="3 9" id="KW-0597">Phosphoprotein</keyword>
<dbReference type="InterPro" id="IPR004358">
    <property type="entry name" value="Sig_transdc_His_kin-like_C"/>
</dbReference>
<dbReference type="Gene3D" id="2.60.120.260">
    <property type="entry name" value="Galactose-binding domain-like"/>
    <property type="match status" value="1"/>
</dbReference>
<evidence type="ECO:0000256" key="6">
    <source>
        <dbReference type="ARBA" id="ARBA00022777"/>
    </source>
</evidence>
<dbReference type="OrthoDB" id="9809348at2"/>
<proteinExistence type="predicted"/>
<dbReference type="STRING" id="1601833.SAMN05518684_107169"/>
<dbReference type="PANTHER" id="PTHR43547">
    <property type="entry name" value="TWO-COMPONENT HISTIDINE KINASE"/>
    <property type="match status" value="1"/>
</dbReference>
<dbReference type="InterPro" id="IPR001789">
    <property type="entry name" value="Sig_transdc_resp-reg_receiver"/>
</dbReference>
<evidence type="ECO:0000256" key="2">
    <source>
        <dbReference type="ARBA" id="ARBA00012438"/>
    </source>
</evidence>
<evidence type="ECO:0000259" key="12">
    <source>
        <dbReference type="PROSITE" id="PS50110"/>
    </source>
</evidence>
<feature type="transmembrane region" description="Helical" evidence="10">
    <location>
        <begin position="240"/>
        <end position="258"/>
    </location>
</feature>
<dbReference type="Pfam" id="PF06580">
    <property type="entry name" value="His_kinase"/>
    <property type="match status" value="1"/>
</dbReference>
<dbReference type="RefSeq" id="WP_093051567.1">
    <property type="nucleotide sequence ID" value="NZ_FOGT01000007.1"/>
</dbReference>
<dbReference type="InterPro" id="IPR003594">
    <property type="entry name" value="HATPase_dom"/>
</dbReference>
<dbReference type="Pfam" id="PF00072">
    <property type="entry name" value="Response_reg"/>
    <property type="match status" value="1"/>
</dbReference>
<dbReference type="Pfam" id="PF00512">
    <property type="entry name" value="HisKA"/>
    <property type="match status" value="1"/>
</dbReference>
<feature type="transmembrane region" description="Helical" evidence="10">
    <location>
        <begin position="273"/>
        <end position="293"/>
    </location>
</feature>
<feature type="modified residue" description="4-aspartylphosphate" evidence="9">
    <location>
        <position position="729"/>
    </location>
</feature>
<dbReference type="SUPFAM" id="SSF49785">
    <property type="entry name" value="Galactose-binding domain-like"/>
    <property type="match status" value="1"/>
</dbReference>
<evidence type="ECO:0000256" key="4">
    <source>
        <dbReference type="ARBA" id="ARBA00022679"/>
    </source>
</evidence>
<dbReference type="Gene3D" id="3.40.50.2300">
    <property type="match status" value="1"/>
</dbReference>
<dbReference type="InterPro" id="IPR036890">
    <property type="entry name" value="HATPase_C_sf"/>
</dbReference>
<dbReference type="InterPro" id="IPR011006">
    <property type="entry name" value="CheY-like_superfamily"/>
</dbReference>
<dbReference type="EC" id="2.7.13.3" evidence="2"/>
<feature type="domain" description="Histidine kinase" evidence="11">
    <location>
        <begin position="434"/>
        <end position="649"/>
    </location>
</feature>
<dbReference type="GO" id="GO:0005524">
    <property type="term" value="F:ATP binding"/>
    <property type="evidence" value="ECO:0007669"/>
    <property type="project" value="UniProtKB-KW"/>
</dbReference>
<evidence type="ECO:0000256" key="10">
    <source>
        <dbReference type="SAM" id="Phobius"/>
    </source>
</evidence>
<evidence type="ECO:0000256" key="9">
    <source>
        <dbReference type="PROSITE-ProRule" id="PRU00169"/>
    </source>
</evidence>
<dbReference type="PROSITE" id="PS50110">
    <property type="entry name" value="RESPONSE_REGULATORY"/>
    <property type="match status" value="1"/>
</dbReference>
<comment type="catalytic activity">
    <reaction evidence="1">
        <text>ATP + protein L-histidine = ADP + protein N-phospho-L-histidine.</text>
        <dbReference type="EC" id="2.7.13.3"/>
    </reaction>
</comment>
<evidence type="ECO:0000259" key="11">
    <source>
        <dbReference type="PROSITE" id="PS50109"/>
    </source>
</evidence>
<keyword evidence="10" id="KW-0472">Membrane</keyword>
<keyword evidence="7" id="KW-0067">ATP-binding</keyword>
<keyword evidence="10" id="KW-0812">Transmembrane</keyword>
<dbReference type="CDD" id="cd00082">
    <property type="entry name" value="HisKA"/>
    <property type="match status" value="1"/>
</dbReference>
<dbReference type="Proteomes" id="UP000198571">
    <property type="component" value="Unassembled WGS sequence"/>
</dbReference>
<protein>
    <recommendedName>
        <fullName evidence="2">histidine kinase</fullName>
        <ecNumber evidence="2">2.7.13.3</ecNumber>
    </recommendedName>
</protein>
<dbReference type="SMART" id="SM00387">
    <property type="entry name" value="HATPase_c"/>
    <property type="match status" value="2"/>
</dbReference>
<feature type="transmembrane region" description="Helical" evidence="10">
    <location>
        <begin position="305"/>
        <end position="322"/>
    </location>
</feature>
<keyword evidence="8" id="KW-0902">Two-component regulatory system</keyword>
<feature type="transmembrane region" description="Helical" evidence="10">
    <location>
        <begin position="211"/>
        <end position="233"/>
    </location>
</feature>
<evidence type="ECO:0000256" key="7">
    <source>
        <dbReference type="ARBA" id="ARBA00022840"/>
    </source>
</evidence>
<evidence type="ECO:0000313" key="13">
    <source>
        <dbReference type="EMBL" id="SES07929.1"/>
    </source>
</evidence>
<evidence type="ECO:0000313" key="14">
    <source>
        <dbReference type="Proteomes" id="UP000198571"/>
    </source>
</evidence>
<feature type="transmembrane region" description="Helical" evidence="10">
    <location>
        <begin position="328"/>
        <end position="346"/>
    </location>
</feature>
<dbReference type="Gene3D" id="3.30.565.10">
    <property type="entry name" value="Histidine kinase-like ATPase, C-terminal domain"/>
    <property type="match status" value="2"/>
</dbReference>
<evidence type="ECO:0000256" key="3">
    <source>
        <dbReference type="ARBA" id="ARBA00022553"/>
    </source>
</evidence>
<dbReference type="SMART" id="SM00448">
    <property type="entry name" value="REC"/>
    <property type="match status" value="1"/>
</dbReference>
<evidence type="ECO:0000256" key="8">
    <source>
        <dbReference type="ARBA" id="ARBA00023012"/>
    </source>
</evidence>
<sequence>MKNKSTKVTIILFTSLIVIIILSLRVSWLNYFQVETLDPAESGFIDLTDAVLSEGNFYSLEGEWHFHPEKWVDPGNITETSTTADVPSNWPDELLNYDHSMIGKGSYQLQVDLPEDFTDEAGIRFYEIIAAAEVYVNGQLVYKRNDLNHSWEDRGLKRGPIDIYFKPPENEILNIVIHVSNFNQTAQGGIHRDIFISSAEQIRSLSFLSKALQLSVGIIFILHALYAFTLYFLQKKYAQTFLVTFGFMLLLFASGVFMDDETLYMPPLTMSEHYRLLLMIFLTTLFVMFKIISNIFNVSKWNNRVILILFISLLGIALLFPYENLKVLVRLIIVLYPIIIGLMLYVTVSSIVKGNKYGYFILAFLLAYSSNIFWGALIKTNVIQIPFYPFDFIFSMVALIGLVLKRHSDVTGENEKQADIIIQNEKSKDSFLANTAHELRNPLHGIMVINETLLNHLHTKPKEAIEKDLILSHKIALQMKYILNDLQDYTLLKEQRLRIDRQPVNIQAVITTITDILMYQRNRNSVQFRINLPSDLPAAHGDEQRLFQIFYNVLHNAVKFTEEGEIVITASSSENVLHITIADSGGGIDKKDLERVLNPYEQGAGSSQGGIGLGLNISRELTLLHDGEFSINSLEREGVTVHIKLPAADGKTISNEIISSGNPNKMDLASTYDEKVSDLPKVLVVDDNPLNLDILEKALYPEFNVVKASSGEEGLVKLSRETFYLVISDVMMAEMSGYEFTRNVRKHYDLAELPILHLTARQHTDDLVAGLNSGANDYVSKPIERDELLARVRTLINMKRAAYEKVETEAAWLQAQIKPHFLYNTMNAIASLSQTDPDRMIDLLYEFGSYLKNSFQLPPENGLISLNEELKIIKPYLYIEQSRFPEKLEVIYDIQNADTIFIPRLAIQTLVENAVNHGALKNKGEGIVRVTSRYNGQKATIVISDNGYGNAQKLTELLENQQTTGVGLVNAHTRIKFINGKGLTIEKNSYGGISIIISLPGGDHFDNN</sequence>
<dbReference type="Pfam" id="PF02518">
    <property type="entry name" value="HATPase_c"/>
    <property type="match status" value="1"/>
</dbReference>
<keyword evidence="5" id="KW-0547">Nucleotide-binding</keyword>
<organism evidence="13 14">
    <name type="scientific">Salipaludibacillus aurantiacus</name>
    <dbReference type="NCBI Taxonomy" id="1601833"/>
    <lineage>
        <taxon>Bacteria</taxon>
        <taxon>Bacillati</taxon>
        <taxon>Bacillota</taxon>
        <taxon>Bacilli</taxon>
        <taxon>Bacillales</taxon>
        <taxon>Bacillaceae</taxon>
    </lineage>
</organism>
<dbReference type="InterPro" id="IPR008979">
    <property type="entry name" value="Galactose-bd-like_sf"/>
</dbReference>
<keyword evidence="14" id="KW-1185">Reference proteome</keyword>
<dbReference type="InterPro" id="IPR036097">
    <property type="entry name" value="HisK_dim/P_sf"/>
</dbReference>
<dbReference type="EMBL" id="FOGT01000007">
    <property type="protein sequence ID" value="SES07929.1"/>
    <property type="molecule type" value="Genomic_DNA"/>
</dbReference>
<dbReference type="PROSITE" id="PS50109">
    <property type="entry name" value="HIS_KIN"/>
    <property type="match status" value="1"/>
</dbReference>
<dbReference type="GO" id="GO:0016020">
    <property type="term" value="C:membrane"/>
    <property type="evidence" value="ECO:0007669"/>
    <property type="project" value="InterPro"/>
</dbReference>
<dbReference type="InterPro" id="IPR010559">
    <property type="entry name" value="Sig_transdc_His_kin_internal"/>
</dbReference>
<dbReference type="InterPro" id="IPR005467">
    <property type="entry name" value="His_kinase_dom"/>
</dbReference>
<name>A0A1H9UEZ6_9BACI</name>
<reference evidence="14" key="1">
    <citation type="submission" date="2016-10" db="EMBL/GenBank/DDBJ databases">
        <authorList>
            <person name="Varghese N."/>
            <person name="Submissions S."/>
        </authorList>
    </citation>
    <scope>NUCLEOTIDE SEQUENCE [LARGE SCALE GENOMIC DNA]</scope>
    <source>
        <strain evidence="14">S9</strain>
    </source>
</reference>
<dbReference type="AlphaFoldDB" id="A0A1H9UEZ6"/>
<accession>A0A1H9UEZ6</accession>
<dbReference type="SUPFAM" id="SSF52172">
    <property type="entry name" value="CheY-like"/>
    <property type="match status" value="1"/>
</dbReference>
<feature type="transmembrane region" description="Helical" evidence="10">
    <location>
        <begin position="358"/>
        <end position="377"/>
    </location>
</feature>
<dbReference type="SMART" id="SM00388">
    <property type="entry name" value="HisKA"/>
    <property type="match status" value="1"/>
</dbReference>
<keyword evidence="6 13" id="KW-0418">Kinase</keyword>
<dbReference type="SUPFAM" id="SSF55874">
    <property type="entry name" value="ATPase domain of HSP90 chaperone/DNA topoisomerase II/histidine kinase"/>
    <property type="match status" value="2"/>
</dbReference>
<dbReference type="PRINTS" id="PR00344">
    <property type="entry name" value="BCTRLSENSOR"/>
</dbReference>
<feature type="transmembrane region" description="Helical" evidence="10">
    <location>
        <begin position="7"/>
        <end position="28"/>
    </location>
</feature>
<keyword evidence="10" id="KW-1133">Transmembrane helix</keyword>